<dbReference type="Proteomes" id="UP000014204">
    <property type="component" value="Unassembled WGS sequence"/>
</dbReference>
<protein>
    <submittedName>
        <fullName evidence="2">Uncharacterized protein</fullName>
    </submittedName>
</protein>
<keyword evidence="3" id="KW-1185">Reference proteome</keyword>
<dbReference type="eggNOG" id="ENOG5031URB">
    <property type="taxonomic scope" value="Bacteria"/>
</dbReference>
<evidence type="ECO:0000313" key="3">
    <source>
        <dbReference type="Proteomes" id="UP000014204"/>
    </source>
</evidence>
<comment type="caution">
    <text evidence="2">The sequence shown here is derived from an EMBL/GenBank/DDBJ whole genome shotgun (WGS) entry which is preliminary data.</text>
</comment>
<evidence type="ECO:0000256" key="1">
    <source>
        <dbReference type="SAM" id="MobiDB-lite"/>
    </source>
</evidence>
<feature type="compositionally biased region" description="Basic residues" evidence="1">
    <location>
        <begin position="170"/>
        <end position="179"/>
    </location>
</feature>
<sequence>MAKKDLRAQMDAARAAAAFIGAAQESAHAESEEDAASVASGVKTGGKASEAVAEEAGAPSRVRVEDAAAVGGPQELAVPAAKAQPAAASATGESAAKAPRSSKRTPRQVKNAASDVTAPAMVPDFFADTMLGAGGATSSPASEPATVAGGMAAHPPTAPDTVAPAQPAAKPKRARKPRKKMADAEEAAEGGASRMTAQVLVPMTAEQREHADLLAQVMKITRAEVMRQALDEYWDNHKSELQAAVAAYEQLIRKLMK</sequence>
<organism evidence="2 3">
    <name type="scientific">Adlercreutzia caecimuris B7</name>
    <dbReference type="NCBI Taxonomy" id="1235794"/>
    <lineage>
        <taxon>Bacteria</taxon>
        <taxon>Bacillati</taxon>
        <taxon>Actinomycetota</taxon>
        <taxon>Coriobacteriia</taxon>
        <taxon>Eggerthellales</taxon>
        <taxon>Eggerthellaceae</taxon>
        <taxon>Adlercreutzia</taxon>
    </lineage>
</organism>
<feature type="compositionally biased region" description="Low complexity" evidence="1">
    <location>
        <begin position="77"/>
        <end position="98"/>
    </location>
</feature>
<gene>
    <name evidence="2" type="ORF">C811_00786</name>
</gene>
<dbReference type="EMBL" id="ASSY01000007">
    <property type="protein sequence ID" value="EOS51387.1"/>
    <property type="molecule type" value="Genomic_DNA"/>
</dbReference>
<dbReference type="STRING" id="1235794.C811_00786"/>
<dbReference type="RefSeq" id="WP_016309010.1">
    <property type="nucleotide sequence ID" value="NZ_KE159646.1"/>
</dbReference>
<accession>R9L6M1</accession>
<feature type="region of interest" description="Disordered" evidence="1">
    <location>
        <begin position="135"/>
        <end position="193"/>
    </location>
</feature>
<name>R9L6M1_9ACTN</name>
<evidence type="ECO:0000313" key="2">
    <source>
        <dbReference type="EMBL" id="EOS51387.1"/>
    </source>
</evidence>
<proteinExistence type="predicted"/>
<dbReference type="OrthoDB" id="3178228at2"/>
<dbReference type="AlphaFoldDB" id="R9L6M1"/>
<reference evidence="2 3" key="1">
    <citation type="submission" date="2013-04" db="EMBL/GenBank/DDBJ databases">
        <title>The Genome Sequence of Enterorhabdus caecimuris B7.</title>
        <authorList>
            <consortium name="The Broad Institute Genomics Platform"/>
            <consortium name="The Broad Institute Genome Sequencing Center for Infectious Disease"/>
            <person name="Earl A."/>
            <person name="Xavier R."/>
            <person name="Elson C."/>
            <person name="Duck W."/>
            <person name="Walker B."/>
            <person name="Young S."/>
            <person name="Zeng Q."/>
            <person name="Gargeya S."/>
            <person name="Fitzgerald M."/>
            <person name="Haas B."/>
            <person name="Abouelleil A."/>
            <person name="Allen A.W."/>
            <person name="Alvarado L."/>
            <person name="Arachchi H.M."/>
            <person name="Berlin A.M."/>
            <person name="Chapman S.B."/>
            <person name="Gainer-Dewar J."/>
            <person name="Goldberg J."/>
            <person name="Griggs A."/>
            <person name="Gujja S."/>
            <person name="Hansen M."/>
            <person name="Howarth C."/>
            <person name="Imamovic A."/>
            <person name="Ireland A."/>
            <person name="Larimer J."/>
            <person name="McCowan C."/>
            <person name="Murphy C."/>
            <person name="Pearson M."/>
            <person name="Poon T.W."/>
            <person name="Priest M."/>
            <person name="Roberts A."/>
            <person name="Saif S."/>
            <person name="Shea T."/>
            <person name="Sisk P."/>
            <person name="Sykes S."/>
            <person name="Wortman J."/>
            <person name="Nusbaum C."/>
            <person name="Birren B."/>
        </authorList>
    </citation>
    <scope>NUCLEOTIDE SEQUENCE [LARGE SCALE GENOMIC DNA]</scope>
    <source>
        <strain evidence="2 3">B7</strain>
    </source>
</reference>
<feature type="region of interest" description="Disordered" evidence="1">
    <location>
        <begin position="22"/>
        <end position="114"/>
    </location>
</feature>
<dbReference type="HOGENOM" id="CLU_094514_0_0_11"/>
<dbReference type="GeneID" id="82190358"/>